<name>A0AA39JVQ3_ARMTA</name>
<accession>A0AA39JVQ3</accession>
<comment type="caution">
    <text evidence="1">The sequence shown here is derived from an EMBL/GenBank/DDBJ whole genome shotgun (WGS) entry which is preliminary data.</text>
</comment>
<evidence type="ECO:0000313" key="1">
    <source>
        <dbReference type="EMBL" id="KAK0449812.1"/>
    </source>
</evidence>
<organism evidence="1 2">
    <name type="scientific">Armillaria tabescens</name>
    <name type="common">Ringless honey mushroom</name>
    <name type="synonym">Agaricus tabescens</name>
    <dbReference type="NCBI Taxonomy" id="1929756"/>
    <lineage>
        <taxon>Eukaryota</taxon>
        <taxon>Fungi</taxon>
        <taxon>Dikarya</taxon>
        <taxon>Basidiomycota</taxon>
        <taxon>Agaricomycotina</taxon>
        <taxon>Agaricomycetes</taxon>
        <taxon>Agaricomycetidae</taxon>
        <taxon>Agaricales</taxon>
        <taxon>Marasmiineae</taxon>
        <taxon>Physalacriaceae</taxon>
        <taxon>Desarmillaria</taxon>
    </lineage>
</organism>
<dbReference type="RefSeq" id="XP_060327104.1">
    <property type="nucleotide sequence ID" value="XM_060467885.1"/>
</dbReference>
<dbReference type="EMBL" id="JAUEPS010000037">
    <property type="protein sequence ID" value="KAK0449812.1"/>
    <property type="molecule type" value="Genomic_DNA"/>
</dbReference>
<gene>
    <name evidence="1" type="ORF">EV420DRAFT_1275139</name>
</gene>
<evidence type="ECO:0000313" key="2">
    <source>
        <dbReference type="Proteomes" id="UP001175211"/>
    </source>
</evidence>
<protein>
    <submittedName>
        <fullName evidence="1">Uncharacterized protein</fullName>
    </submittedName>
</protein>
<feature type="non-terminal residue" evidence="1">
    <location>
        <position position="159"/>
    </location>
</feature>
<proteinExistence type="predicted"/>
<dbReference type="GeneID" id="85351433"/>
<keyword evidence="2" id="KW-1185">Reference proteome</keyword>
<reference evidence="1" key="1">
    <citation type="submission" date="2023-06" db="EMBL/GenBank/DDBJ databases">
        <authorList>
            <consortium name="Lawrence Berkeley National Laboratory"/>
            <person name="Ahrendt S."/>
            <person name="Sahu N."/>
            <person name="Indic B."/>
            <person name="Wong-Bajracharya J."/>
            <person name="Merenyi Z."/>
            <person name="Ke H.-M."/>
            <person name="Monk M."/>
            <person name="Kocsube S."/>
            <person name="Drula E."/>
            <person name="Lipzen A."/>
            <person name="Balint B."/>
            <person name="Henrissat B."/>
            <person name="Andreopoulos B."/>
            <person name="Martin F.M."/>
            <person name="Harder C.B."/>
            <person name="Rigling D."/>
            <person name="Ford K.L."/>
            <person name="Foster G.D."/>
            <person name="Pangilinan J."/>
            <person name="Papanicolaou A."/>
            <person name="Barry K."/>
            <person name="LaButti K."/>
            <person name="Viragh M."/>
            <person name="Koriabine M."/>
            <person name="Yan M."/>
            <person name="Riley R."/>
            <person name="Champramary S."/>
            <person name="Plett K.L."/>
            <person name="Tsai I.J."/>
            <person name="Slot J."/>
            <person name="Sipos G."/>
            <person name="Plett J."/>
            <person name="Nagy L.G."/>
            <person name="Grigoriev I.V."/>
        </authorList>
    </citation>
    <scope>NUCLEOTIDE SEQUENCE</scope>
    <source>
        <strain evidence="1">CCBAS 213</strain>
    </source>
</reference>
<dbReference type="Proteomes" id="UP001175211">
    <property type="component" value="Unassembled WGS sequence"/>
</dbReference>
<sequence length="159" mass="17717">MAARHFKANRGVLAVGHAAAPQSIYHNTSLYPSMFPWLFPYGKGGVGSSSLSDAAHKKWLLMYHDKHFQTDVGFPFVAFSHEQVKTSTTGGFLLADKDKFFEISERIHRIDNSVLESISDHMSKGQTVVPATDAEKDCFKLLNDLDHIAYNVRGSLMSK</sequence>
<dbReference type="AlphaFoldDB" id="A0AA39JVQ3"/>